<organism evidence="1">
    <name type="scientific">freshwater metagenome</name>
    <dbReference type="NCBI Taxonomy" id="449393"/>
    <lineage>
        <taxon>unclassified sequences</taxon>
        <taxon>metagenomes</taxon>
        <taxon>ecological metagenomes</taxon>
    </lineage>
</organism>
<protein>
    <submittedName>
        <fullName evidence="1">Unannotated protein</fullName>
    </submittedName>
</protein>
<reference evidence="1" key="1">
    <citation type="submission" date="2020-05" db="EMBL/GenBank/DDBJ databases">
        <authorList>
            <person name="Chiriac C."/>
            <person name="Salcher M."/>
            <person name="Ghai R."/>
            <person name="Kavagutti S V."/>
        </authorList>
    </citation>
    <scope>NUCLEOTIDE SEQUENCE</scope>
</reference>
<evidence type="ECO:0000313" key="1">
    <source>
        <dbReference type="EMBL" id="CAB4759967.1"/>
    </source>
</evidence>
<sequence>MINASVFFPSTLKDYKSKVDYGVAPFPHSATGKSITLGVQDYFMAFKKPGNAEAVKAWMNFLFQPSNYAGFLKAAGGFIPATKSASSAVDSSLLPFINQLPNAIFYPGDLAAWPKVAGTITTQVGTGVIYDAKGVLDKIQKVAVAAGTK</sequence>
<dbReference type="EMBL" id="CAEZZG010000017">
    <property type="protein sequence ID" value="CAB4759967.1"/>
    <property type="molecule type" value="Genomic_DNA"/>
</dbReference>
<proteinExistence type="predicted"/>
<accession>A0A6J6UNA5</accession>
<name>A0A6J6UNA5_9ZZZZ</name>
<dbReference type="Gene3D" id="3.40.190.10">
    <property type="entry name" value="Periplasmic binding protein-like II"/>
    <property type="match status" value="1"/>
</dbReference>
<dbReference type="AlphaFoldDB" id="A0A6J6UNA5"/>
<gene>
    <name evidence="1" type="ORF">UFOPK2844_01019</name>
</gene>
<dbReference type="SUPFAM" id="SSF53850">
    <property type="entry name" value="Periplasmic binding protein-like II"/>
    <property type="match status" value="1"/>
</dbReference>